<dbReference type="InterPro" id="IPR000866">
    <property type="entry name" value="AhpC/TSA"/>
</dbReference>
<dbReference type="Pfam" id="PF00578">
    <property type="entry name" value="AhpC-TSA"/>
    <property type="match status" value="1"/>
</dbReference>
<dbReference type="Proteomes" id="UP000292136">
    <property type="component" value="Unassembled WGS sequence"/>
</dbReference>
<name>A0ABY0ISJ0_9RHOO</name>
<dbReference type="CDD" id="cd02966">
    <property type="entry name" value="TlpA_like_family"/>
    <property type="match status" value="1"/>
</dbReference>
<dbReference type="InterPro" id="IPR036249">
    <property type="entry name" value="Thioredoxin-like_sf"/>
</dbReference>
<dbReference type="GO" id="GO:0016853">
    <property type="term" value="F:isomerase activity"/>
    <property type="evidence" value="ECO:0007669"/>
    <property type="project" value="UniProtKB-KW"/>
</dbReference>
<accession>A0ABY0ISJ0</accession>
<dbReference type="SUPFAM" id="SSF52833">
    <property type="entry name" value="Thioredoxin-like"/>
    <property type="match status" value="1"/>
</dbReference>
<evidence type="ECO:0000259" key="1">
    <source>
        <dbReference type="PROSITE" id="PS51352"/>
    </source>
</evidence>
<evidence type="ECO:0000313" key="3">
    <source>
        <dbReference type="Proteomes" id="UP000292136"/>
    </source>
</evidence>
<dbReference type="EMBL" id="SHKM01000002">
    <property type="protein sequence ID" value="RZT76327.1"/>
    <property type="molecule type" value="Genomic_DNA"/>
</dbReference>
<dbReference type="PANTHER" id="PTHR42852">
    <property type="entry name" value="THIOL:DISULFIDE INTERCHANGE PROTEIN DSBE"/>
    <property type="match status" value="1"/>
</dbReference>
<comment type="caution">
    <text evidence="2">The sequence shown here is derived from an EMBL/GenBank/DDBJ whole genome shotgun (WGS) entry which is preliminary data.</text>
</comment>
<dbReference type="PANTHER" id="PTHR42852:SF18">
    <property type="entry name" value="CHROMOSOME UNDETERMINED SCAFFOLD_47, WHOLE GENOME SHOTGUN SEQUENCE"/>
    <property type="match status" value="1"/>
</dbReference>
<protein>
    <submittedName>
        <fullName evidence="2">Thiol-disulfide isomerase/thioredoxin</fullName>
    </submittedName>
</protein>
<proteinExistence type="predicted"/>
<dbReference type="Gene3D" id="3.40.30.10">
    <property type="entry name" value="Glutaredoxin"/>
    <property type="match status" value="1"/>
</dbReference>
<evidence type="ECO:0000313" key="2">
    <source>
        <dbReference type="EMBL" id="RZT76327.1"/>
    </source>
</evidence>
<dbReference type="InterPro" id="IPR050553">
    <property type="entry name" value="Thioredoxin_ResA/DsbE_sf"/>
</dbReference>
<feature type="domain" description="Thioredoxin" evidence="1">
    <location>
        <begin position="25"/>
        <end position="165"/>
    </location>
</feature>
<keyword evidence="3" id="KW-1185">Reference proteome</keyword>
<dbReference type="PROSITE" id="PS51352">
    <property type="entry name" value="THIOREDOXIN_2"/>
    <property type="match status" value="1"/>
</dbReference>
<sequence>MMSRGHKLILLLAVLAMSGAMLTFLGKRQAAPAVELKVLGAPGVSLAQLRGKVVILQFWATTCGDCDHTLAELAQLHRRYQARGLETLAVAMVYDQPRQVASYAYANSLPFRVAQDDGSAARGFALGSANPPLTFLLDRSGRIAQRLPGKPDPGRLRAMVEKLLAERP</sequence>
<keyword evidence="2" id="KW-0413">Isomerase</keyword>
<gene>
    <name evidence="2" type="ORF">EV678_2203</name>
</gene>
<reference evidence="2 3" key="1">
    <citation type="submission" date="2019-02" db="EMBL/GenBank/DDBJ databases">
        <title>Genomic Encyclopedia of Type Strains, Phase IV (KMG-IV): sequencing the most valuable type-strain genomes for metagenomic binning, comparative biology and taxonomic classification.</title>
        <authorList>
            <person name="Goeker M."/>
        </authorList>
    </citation>
    <scope>NUCLEOTIDE SEQUENCE [LARGE SCALE GENOMIC DNA]</scope>
    <source>
        <strain evidence="2 3">DSM 21223</strain>
    </source>
</reference>
<organism evidence="2 3">
    <name type="scientific">Azospira oryzae</name>
    <dbReference type="NCBI Taxonomy" id="146939"/>
    <lineage>
        <taxon>Bacteria</taxon>
        <taxon>Pseudomonadati</taxon>
        <taxon>Pseudomonadota</taxon>
        <taxon>Betaproteobacteria</taxon>
        <taxon>Rhodocyclales</taxon>
        <taxon>Rhodocyclaceae</taxon>
        <taxon>Azospira</taxon>
    </lineage>
</organism>
<dbReference type="InterPro" id="IPR013766">
    <property type="entry name" value="Thioredoxin_domain"/>
</dbReference>